<accession>A0A834LBZ9</accession>
<evidence type="ECO:0000256" key="7">
    <source>
        <dbReference type="ARBA" id="ARBA00022723"/>
    </source>
</evidence>
<keyword evidence="8 14" id="KW-0863">Zinc-finger</keyword>
<dbReference type="GO" id="GO:0008270">
    <property type="term" value="F:zinc ion binding"/>
    <property type="evidence" value="ECO:0007669"/>
    <property type="project" value="UniProtKB-KW"/>
</dbReference>
<name>A0A834LBZ9_RHOSS</name>
<comment type="subcellular location">
    <subcellularLocation>
        <location evidence="2">Membrane</location>
        <topology evidence="2">Single-pass membrane protein</topology>
    </subcellularLocation>
</comment>
<dbReference type="Gene3D" id="3.30.40.10">
    <property type="entry name" value="Zinc/RING finger domain, C3HC4 (zinc finger)"/>
    <property type="match status" value="1"/>
</dbReference>
<dbReference type="SMART" id="SM00184">
    <property type="entry name" value="RING"/>
    <property type="match status" value="1"/>
</dbReference>
<evidence type="ECO:0000256" key="3">
    <source>
        <dbReference type="ARBA" id="ARBA00004906"/>
    </source>
</evidence>
<organism evidence="18 19">
    <name type="scientific">Rhododendron simsii</name>
    <name type="common">Sims's rhododendron</name>
    <dbReference type="NCBI Taxonomy" id="118357"/>
    <lineage>
        <taxon>Eukaryota</taxon>
        <taxon>Viridiplantae</taxon>
        <taxon>Streptophyta</taxon>
        <taxon>Embryophyta</taxon>
        <taxon>Tracheophyta</taxon>
        <taxon>Spermatophyta</taxon>
        <taxon>Magnoliopsida</taxon>
        <taxon>eudicotyledons</taxon>
        <taxon>Gunneridae</taxon>
        <taxon>Pentapetalae</taxon>
        <taxon>asterids</taxon>
        <taxon>Ericales</taxon>
        <taxon>Ericaceae</taxon>
        <taxon>Ericoideae</taxon>
        <taxon>Rhodoreae</taxon>
        <taxon>Rhododendron</taxon>
    </lineage>
</organism>
<evidence type="ECO:0000256" key="11">
    <source>
        <dbReference type="ARBA" id="ARBA00022989"/>
    </source>
</evidence>
<dbReference type="InterPro" id="IPR001841">
    <property type="entry name" value="Znf_RING"/>
</dbReference>
<evidence type="ECO:0000256" key="5">
    <source>
        <dbReference type="ARBA" id="ARBA00022679"/>
    </source>
</evidence>
<feature type="region of interest" description="Disordered" evidence="15">
    <location>
        <begin position="54"/>
        <end position="73"/>
    </location>
</feature>
<dbReference type="EMBL" id="WJXA01000009">
    <property type="protein sequence ID" value="KAF7132493.1"/>
    <property type="molecule type" value="Genomic_DNA"/>
</dbReference>
<dbReference type="Pfam" id="PF13639">
    <property type="entry name" value="zf-RING_2"/>
    <property type="match status" value="1"/>
</dbReference>
<dbReference type="InterPro" id="IPR045899">
    <property type="entry name" value="ATL71-like"/>
</dbReference>
<evidence type="ECO:0000256" key="16">
    <source>
        <dbReference type="SAM" id="Phobius"/>
    </source>
</evidence>
<dbReference type="OrthoDB" id="8062037at2759"/>
<evidence type="ECO:0000256" key="1">
    <source>
        <dbReference type="ARBA" id="ARBA00000900"/>
    </source>
</evidence>
<dbReference type="FunFam" id="3.30.40.10:FF:000187">
    <property type="entry name" value="E3 ubiquitin-protein ligase ATL6"/>
    <property type="match status" value="1"/>
</dbReference>
<evidence type="ECO:0000256" key="15">
    <source>
        <dbReference type="SAM" id="MobiDB-lite"/>
    </source>
</evidence>
<evidence type="ECO:0000313" key="18">
    <source>
        <dbReference type="EMBL" id="KAF7132493.1"/>
    </source>
</evidence>
<dbReference type="GO" id="GO:0016020">
    <property type="term" value="C:membrane"/>
    <property type="evidence" value="ECO:0007669"/>
    <property type="project" value="UniProtKB-SubCell"/>
</dbReference>
<protein>
    <recommendedName>
        <fullName evidence="4">RING-type E3 ubiquitin transferase</fullName>
        <ecNumber evidence="4">2.3.2.27</ecNumber>
    </recommendedName>
</protein>
<evidence type="ECO:0000256" key="9">
    <source>
        <dbReference type="ARBA" id="ARBA00022786"/>
    </source>
</evidence>
<keyword evidence="12 16" id="KW-0472">Membrane</keyword>
<dbReference type="Proteomes" id="UP000626092">
    <property type="component" value="Unassembled WGS sequence"/>
</dbReference>
<feature type="compositionally biased region" description="Low complexity" evidence="15">
    <location>
        <begin position="60"/>
        <end position="69"/>
    </location>
</feature>
<evidence type="ECO:0000313" key="19">
    <source>
        <dbReference type="Proteomes" id="UP000626092"/>
    </source>
</evidence>
<keyword evidence="6 16" id="KW-0812">Transmembrane</keyword>
<comment type="pathway">
    <text evidence="3">Protein modification; protein ubiquitination.</text>
</comment>
<dbReference type="PANTHER" id="PTHR46719">
    <property type="entry name" value="TRANSCRIPTION FACTOR C2H2 FAMILY-RELATED"/>
    <property type="match status" value="1"/>
</dbReference>
<keyword evidence="11 16" id="KW-1133">Transmembrane helix</keyword>
<dbReference type="GO" id="GO:0061630">
    <property type="term" value="F:ubiquitin protein ligase activity"/>
    <property type="evidence" value="ECO:0007669"/>
    <property type="project" value="UniProtKB-EC"/>
</dbReference>
<keyword evidence="9" id="KW-0833">Ubl conjugation pathway</keyword>
<evidence type="ECO:0000256" key="10">
    <source>
        <dbReference type="ARBA" id="ARBA00022833"/>
    </source>
</evidence>
<keyword evidence="19" id="KW-1185">Reference proteome</keyword>
<gene>
    <name evidence="18" type="ORF">RHSIM_Rhsim09G0140600</name>
</gene>
<feature type="transmembrane region" description="Helical" evidence="16">
    <location>
        <begin position="25"/>
        <end position="45"/>
    </location>
</feature>
<evidence type="ECO:0000256" key="4">
    <source>
        <dbReference type="ARBA" id="ARBA00012483"/>
    </source>
</evidence>
<evidence type="ECO:0000256" key="8">
    <source>
        <dbReference type="ARBA" id="ARBA00022771"/>
    </source>
</evidence>
<sequence length="173" mass="18588">MNNTTPDPSGIPQNPQQGQNISFNYGLGLSLGVLSFIVVITYSSYVCTRTTTPQRDYATSSDSDSDPPSGAAEQQLGLDEATLLNFPQLLYSQAKLHQDHGSSAASGCSICLAEYKDADVLRLLPECGHLFHLKCVDPWLRLNPTCPICRNSPMPTPLATPAAEVAPLRVLAV</sequence>
<dbReference type="PROSITE" id="PS50089">
    <property type="entry name" value="ZF_RING_2"/>
    <property type="match status" value="1"/>
</dbReference>
<dbReference type="AlphaFoldDB" id="A0A834LBZ9"/>
<evidence type="ECO:0000259" key="17">
    <source>
        <dbReference type="PROSITE" id="PS50089"/>
    </source>
</evidence>
<dbReference type="SUPFAM" id="SSF57850">
    <property type="entry name" value="RING/U-box"/>
    <property type="match status" value="1"/>
</dbReference>
<proteinExistence type="inferred from homology"/>
<keyword evidence="7" id="KW-0479">Metal-binding</keyword>
<keyword evidence="5" id="KW-0808">Transferase</keyword>
<comment type="caution">
    <text evidence="18">The sequence shown here is derived from an EMBL/GenBank/DDBJ whole genome shotgun (WGS) entry which is preliminary data.</text>
</comment>
<evidence type="ECO:0000256" key="6">
    <source>
        <dbReference type="ARBA" id="ARBA00022692"/>
    </source>
</evidence>
<keyword evidence="10" id="KW-0862">Zinc</keyword>
<evidence type="ECO:0000256" key="12">
    <source>
        <dbReference type="ARBA" id="ARBA00023136"/>
    </source>
</evidence>
<evidence type="ECO:0000256" key="2">
    <source>
        <dbReference type="ARBA" id="ARBA00004167"/>
    </source>
</evidence>
<comment type="catalytic activity">
    <reaction evidence="1">
        <text>S-ubiquitinyl-[E2 ubiquitin-conjugating enzyme]-L-cysteine + [acceptor protein]-L-lysine = [E2 ubiquitin-conjugating enzyme]-L-cysteine + N(6)-ubiquitinyl-[acceptor protein]-L-lysine.</text>
        <dbReference type="EC" id="2.3.2.27"/>
    </reaction>
</comment>
<dbReference type="PANTHER" id="PTHR46719:SF7">
    <property type="entry name" value="RING-H2 FINGER PROTEIN ATL71-RELATED"/>
    <property type="match status" value="1"/>
</dbReference>
<dbReference type="EC" id="2.3.2.27" evidence="4"/>
<reference evidence="18" key="1">
    <citation type="submission" date="2019-11" db="EMBL/GenBank/DDBJ databases">
        <authorList>
            <person name="Liu Y."/>
            <person name="Hou J."/>
            <person name="Li T.-Q."/>
            <person name="Guan C.-H."/>
            <person name="Wu X."/>
            <person name="Wu H.-Z."/>
            <person name="Ling F."/>
            <person name="Zhang R."/>
            <person name="Shi X.-G."/>
            <person name="Ren J.-P."/>
            <person name="Chen E.-F."/>
            <person name="Sun J.-M."/>
        </authorList>
    </citation>
    <scope>NUCLEOTIDE SEQUENCE</scope>
    <source>
        <strain evidence="18">Adult_tree_wgs_1</strain>
        <tissue evidence="18">Leaves</tissue>
    </source>
</reference>
<evidence type="ECO:0000256" key="14">
    <source>
        <dbReference type="PROSITE-ProRule" id="PRU00175"/>
    </source>
</evidence>
<evidence type="ECO:0000256" key="13">
    <source>
        <dbReference type="ARBA" id="ARBA00024209"/>
    </source>
</evidence>
<dbReference type="CDD" id="cd16461">
    <property type="entry name" value="RING-H2_EL5-like"/>
    <property type="match status" value="1"/>
</dbReference>
<feature type="domain" description="RING-type" evidence="17">
    <location>
        <begin position="108"/>
        <end position="150"/>
    </location>
</feature>
<comment type="similarity">
    <text evidence="13">Belongs to the RING-type zinc finger family. ATL subfamily.</text>
</comment>
<dbReference type="InterPro" id="IPR013083">
    <property type="entry name" value="Znf_RING/FYVE/PHD"/>
</dbReference>